<name>A0ABX0LHG1_9BURK</name>
<dbReference type="EMBL" id="VUYU01000006">
    <property type="protein sequence ID" value="NHZ34256.1"/>
    <property type="molecule type" value="Genomic_DNA"/>
</dbReference>
<organism evidence="1 2">
    <name type="scientific">Massilia rubra</name>
    <dbReference type="NCBI Taxonomy" id="2607910"/>
    <lineage>
        <taxon>Bacteria</taxon>
        <taxon>Pseudomonadati</taxon>
        <taxon>Pseudomonadota</taxon>
        <taxon>Betaproteobacteria</taxon>
        <taxon>Burkholderiales</taxon>
        <taxon>Oxalobacteraceae</taxon>
        <taxon>Telluria group</taxon>
        <taxon>Massilia</taxon>
    </lineage>
</organism>
<comment type="caution">
    <text evidence="1">The sequence shown here is derived from an EMBL/GenBank/DDBJ whole genome shotgun (WGS) entry which is preliminary data.</text>
</comment>
<sequence>MNSTCLVFFRDGSSSLLRAEEELRRYKFDVRFDGTSLFASRFQSQEFQITLAQLPHVLIEARKIAQGTEYAQALGECGSRFEISIPDLDAALNEINSLIEVQGALQDASSGYLFLPWNEQIIKPWDAS</sequence>
<gene>
    <name evidence="1" type="ORF">F0185_11750</name>
</gene>
<reference evidence="1 2" key="1">
    <citation type="submission" date="2019-09" db="EMBL/GenBank/DDBJ databases">
        <title>Taxonomy of Antarctic Massilia spp.: description of Massilia rubra sp. nov., Massilia aquatica sp. nov., Massilia mucilaginosa sp. nov., Massilia frigida sp. nov. isolated from streams, lakes and regoliths.</title>
        <authorList>
            <person name="Holochova P."/>
            <person name="Sedlacek I."/>
            <person name="Kralova S."/>
            <person name="Maslanova I."/>
            <person name="Busse H.-J."/>
            <person name="Stankova E."/>
            <person name="Vrbovska V."/>
            <person name="Kovarovic V."/>
            <person name="Bartak M."/>
            <person name="Svec P."/>
            <person name="Pantucek R."/>
        </authorList>
    </citation>
    <scope>NUCLEOTIDE SEQUENCE [LARGE SCALE GENOMIC DNA]</scope>
    <source>
        <strain evidence="1 2">CCM 8692</strain>
    </source>
</reference>
<accession>A0ABX0LHG1</accession>
<evidence type="ECO:0000313" key="1">
    <source>
        <dbReference type="EMBL" id="NHZ34256.1"/>
    </source>
</evidence>
<dbReference type="Proteomes" id="UP000785613">
    <property type="component" value="Unassembled WGS sequence"/>
</dbReference>
<keyword evidence="2" id="KW-1185">Reference proteome</keyword>
<evidence type="ECO:0000313" key="2">
    <source>
        <dbReference type="Proteomes" id="UP000785613"/>
    </source>
</evidence>
<protein>
    <submittedName>
        <fullName evidence="1">Uncharacterized protein</fullName>
    </submittedName>
</protein>
<proteinExistence type="predicted"/>